<dbReference type="OrthoDB" id="5555409at2759"/>
<gene>
    <name evidence="5" type="ORF">BDY21DRAFT_356277</name>
</gene>
<reference evidence="5" key="1">
    <citation type="journal article" date="2020" name="Stud. Mycol.">
        <title>101 Dothideomycetes genomes: a test case for predicting lifestyles and emergence of pathogens.</title>
        <authorList>
            <person name="Haridas S."/>
            <person name="Albert R."/>
            <person name="Binder M."/>
            <person name="Bloem J."/>
            <person name="Labutti K."/>
            <person name="Salamov A."/>
            <person name="Andreopoulos B."/>
            <person name="Baker S."/>
            <person name="Barry K."/>
            <person name="Bills G."/>
            <person name="Bluhm B."/>
            <person name="Cannon C."/>
            <person name="Castanera R."/>
            <person name="Culley D."/>
            <person name="Daum C."/>
            <person name="Ezra D."/>
            <person name="Gonzalez J."/>
            <person name="Henrissat B."/>
            <person name="Kuo A."/>
            <person name="Liang C."/>
            <person name="Lipzen A."/>
            <person name="Lutzoni F."/>
            <person name="Magnuson J."/>
            <person name="Mondo S."/>
            <person name="Nolan M."/>
            <person name="Ohm R."/>
            <person name="Pangilinan J."/>
            <person name="Park H.-J."/>
            <person name="Ramirez L."/>
            <person name="Alfaro M."/>
            <person name="Sun H."/>
            <person name="Tritt A."/>
            <person name="Yoshinaga Y."/>
            <person name="Zwiers L.-H."/>
            <person name="Turgeon B."/>
            <person name="Goodwin S."/>
            <person name="Spatafora J."/>
            <person name="Crous P."/>
            <person name="Grigoriev I."/>
        </authorList>
    </citation>
    <scope>NUCLEOTIDE SEQUENCE</scope>
    <source>
        <strain evidence="5">ATCC 16933</strain>
    </source>
</reference>
<evidence type="ECO:0000313" key="6">
    <source>
        <dbReference type="Proteomes" id="UP000799766"/>
    </source>
</evidence>
<organism evidence="5 6">
    <name type="scientific">Lineolata rhizophorae</name>
    <dbReference type="NCBI Taxonomy" id="578093"/>
    <lineage>
        <taxon>Eukaryota</taxon>
        <taxon>Fungi</taxon>
        <taxon>Dikarya</taxon>
        <taxon>Ascomycota</taxon>
        <taxon>Pezizomycotina</taxon>
        <taxon>Dothideomycetes</taxon>
        <taxon>Dothideomycetes incertae sedis</taxon>
        <taxon>Lineolatales</taxon>
        <taxon>Lineolataceae</taxon>
        <taxon>Lineolata</taxon>
    </lineage>
</organism>
<comment type="similarity">
    <text evidence="1">Belongs to the bacterial ribosomal protein bL9 family.</text>
</comment>
<dbReference type="EMBL" id="MU001698">
    <property type="protein sequence ID" value="KAF2453299.1"/>
    <property type="molecule type" value="Genomic_DNA"/>
</dbReference>
<dbReference type="SUPFAM" id="SSF55658">
    <property type="entry name" value="L9 N-domain-like"/>
    <property type="match status" value="1"/>
</dbReference>
<name>A0A6A6NNR1_9PEZI</name>
<dbReference type="InterPro" id="IPR020070">
    <property type="entry name" value="Ribosomal_bL9_N"/>
</dbReference>
<dbReference type="PANTHER" id="PTHR21368">
    <property type="entry name" value="50S RIBOSOMAL PROTEIN L9"/>
    <property type="match status" value="1"/>
</dbReference>
<dbReference type="Pfam" id="PF01281">
    <property type="entry name" value="Ribosomal_L9_N"/>
    <property type="match status" value="1"/>
</dbReference>
<dbReference type="InterPro" id="IPR036935">
    <property type="entry name" value="Ribosomal_bL9_N_sf"/>
</dbReference>
<dbReference type="GO" id="GO:0006412">
    <property type="term" value="P:translation"/>
    <property type="evidence" value="ECO:0007669"/>
    <property type="project" value="InterPro"/>
</dbReference>
<evidence type="ECO:0000256" key="1">
    <source>
        <dbReference type="ARBA" id="ARBA00010605"/>
    </source>
</evidence>
<dbReference type="InterPro" id="IPR000244">
    <property type="entry name" value="Ribosomal_bL9"/>
</dbReference>
<dbReference type="GO" id="GO:0003735">
    <property type="term" value="F:structural constituent of ribosome"/>
    <property type="evidence" value="ECO:0007669"/>
    <property type="project" value="InterPro"/>
</dbReference>
<proteinExistence type="inferred from homology"/>
<feature type="domain" description="Ribosomal protein L9" evidence="4">
    <location>
        <begin position="47"/>
        <end position="90"/>
    </location>
</feature>
<keyword evidence="2" id="KW-0689">Ribosomal protein</keyword>
<accession>A0A6A6NNR1</accession>
<evidence type="ECO:0000259" key="4">
    <source>
        <dbReference type="Pfam" id="PF01281"/>
    </source>
</evidence>
<dbReference type="GO" id="GO:1990904">
    <property type="term" value="C:ribonucleoprotein complex"/>
    <property type="evidence" value="ECO:0007669"/>
    <property type="project" value="UniProtKB-KW"/>
</dbReference>
<dbReference type="GO" id="GO:0005840">
    <property type="term" value="C:ribosome"/>
    <property type="evidence" value="ECO:0007669"/>
    <property type="project" value="UniProtKB-KW"/>
</dbReference>
<evidence type="ECO:0000313" key="5">
    <source>
        <dbReference type="EMBL" id="KAF2453299.1"/>
    </source>
</evidence>
<dbReference type="Proteomes" id="UP000799766">
    <property type="component" value="Unassembled WGS sequence"/>
</dbReference>
<sequence length="263" mass="28873">MAARPRPSALLPCASCARRLSVQGPSRPLLLQQVRGKKSAASRDVVVRLEQDVFKYGKKGRLIPLKRGTMRSCWFPEGKASYVDEATMKDVKAGKIIAERDFDFLPRASSSKLKPVEVKPAEVAFISPQTASNLLAQYIPPKIAFRRRLIETTQPVSPNQFAPERGQKEVVDEGYKSIFGSVSSGDVAASIRAALAEHKEAARIVFQDDDVVFTETQDGETDKVKTTGSFRVEVRIKGGEVVKTMVEVVPQTGKDSMGVHAEK</sequence>
<evidence type="ECO:0000256" key="3">
    <source>
        <dbReference type="ARBA" id="ARBA00023274"/>
    </source>
</evidence>
<dbReference type="InterPro" id="IPR009027">
    <property type="entry name" value="Ribosomal_bL9/RNase_H1_N"/>
</dbReference>
<evidence type="ECO:0000256" key="2">
    <source>
        <dbReference type="ARBA" id="ARBA00022980"/>
    </source>
</evidence>
<protein>
    <recommendedName>
        <fullName evidence="4">Ribosomal protein L9 domain-containing protein</fullName>
    </recommendedName>
</protein>
<keyword evidence="3" id="KW-0687">Ribonucleoprotein</keyword>
<keyword evidence="6" id="KW-1185">Reference proteome</keyword>
<dbReference type="AlphaFoldDB" id="A0A6A6NNR1"/>
<dbReference type="Gene3D" id="3.40.5.10">
    <property type="entry name" value="Ribosomal protein L9, N-terminal domain"/>
    <property type="match status" value="1"/>
</dbReference>